<gene>
    <name evidence="6" type="ORF">V6N11_042804</name>
</gene>
<organism evidence="6 7">
    <name type="scientific">Hibiscus sabdariffa</name>
    <name type="common">roselle</name>
    <dbReference type="NCBI Taxonomy" id="183260"/>
    <lineage>
        <taxon>Eukaryota</taxon>
        <taxon>Viridiplantae</taxon>
        <taxon>Streptophyta</taxon>
        <taxon>Embryophyta</taxon>
        <taxon>Tracheophyta</taxon>
        <taxon>Spermatophyta</taxon>
        <taxon>Magnoliopsida</taxon>
        <taxon>eudicotyledons</taxon>
        <taxon>Gunneridae</taxon>
        <taxon>Pentapetalae</taxon>
        <taxon>rosids</taxon>
        <taxon>malvids</taxon>
        <taxon>Malvales</taxon>
        <taxon>Malvaceae</taxon>
        <taxon>Malvoideae</taxon>
        <taxon>Hibiscus</taxon>
    </lineage>
</organism>
<evidence type="ECO:0000256" key="3">
    <source>
        <dbReference type="ARBA" id="ARBA00022980"/>
    </source>
</evidence>
<dbReference type="Pfam" id="PF00900">
    <property type="entry name" value="Ribosomal_S4e"/>
    <property type="match status" value="1"/>
</dbReference>
<dbReference type="InterPro" id="IPR036986">
    <property type="entry name" value="S4_RNA-bd_sf"/>
</dbReference>
<evidence type="ECO:0000259" key="5">
    <source>
        <dbReference type="Pfam" id="PF00900"/>
    </source>
</evidence>
<feature type="domain" description="Small ribosomal subunit protein eS4 central region" evidence="5">
    <location>
        <begin position="30"/>
        <end position="77"/>
    </location>
</feature>
<dbReference type="EMBL" id="JBBPBN010000030">
    <property type="protein sequence ID" value="KAK9005368.1"/>
    <property type="molecule type" value="Genomic_DNA"/>
</dbReference>
<reference evidence="6 7" key="1">
    <citation type="journal article" date="2024" name="G3 (Bethesda)">
        <title>Genome assembly of Hibiscus sabdariffa L. provides insights into metabolisms of medicinal natural products.</title>
        <authorList>
            <person name="Kim T."/>
        </authorList>
    </citation>
    <scope>NUCLEOTIDE SEQUENCE [LARGE SCALE GENOMIC DNA]</scope>
    <source>
        <strain evidence="6">TK-2024</strain>
        <tissue evidence="6">Old leaves</tissue>
    </source>
</reference>
<keyword evidence="4" id="KW-0687">Ribonucleoprotein</keyword>
<dbReference type="Gene3D" id="2.40.50.740">
    <property type="match status" value="1"/>
</dbReference>
<evidence type="ECO:0000256" key="4">
    <source>
        <dbReference type="ARBA" id="ARBA00023274"/>
    </source>
</evidence>
<keyword evidence="2" id="KW-0694">RNA-binding</keyword>
<keyword evidence="3" id="KW-0689">Ribosomal protein</keyword>
<evidence type="ECO:0000313" key="7">
    <source>
        <dbReference type="Proteomes" id="UP001396334"/>
    </source>
</evidence>
<keyword evidence="1" id="KW-0699">rRNA-binding</keyword>
<dbReference type="InterPro" id="IPR038237">
    <property type="entry name" value="Ribosomal_eS4_central_sf"/>
</dbReference>
<name>A0ABR2QXE7_9ROSI</name>
<protein>
    <recommendedName>
        <fullName evidence="5">Small ribosomal subunit protein eS4 central region domain-containing protein</fullName>
    </recommendedName>
</protein>
<sequence length="97" mass="11424">MLSHTESYCYSHADACYGRWEDVVSIPKISEDFRLLYDTKRRFYLHAITGDETKFKLCKVRSVQFYQKGIPYLNTYDSIPQYISWAYYPLPGSSDQG</sequence>
<dbReference type="Proteomes" id="UP001396334">
    <property type="component" value="Unassembled WGS sequence"/>
</dbReference>
<proteinExistence type="predicted"/>
<dbReference type="InterPro" id="IPR013845">
    <property type="entry name" value="Ribosomal_eS4_central_region"/>
</dbReference>
<dbReference type="InterPro" id="IPR000876">
    <property type="entry name" value="Ribosomal_eS4"/>
</dbReference>
<comment type="caution">
    <text evidence="6">The sequence shown here is derived from an EMBL/GenBank/DDBJ whole genome shotgun (WGS) entry which is preliminary data.</text>
</comment>
<keyword evidence="7" id="KW-1185">Reference proteome</keyword>
<dbReference type="PANTHER" id="PTHR11581:SF0">
    <property type="entry name" value="SMALL RIBOSOMAL SUBUNIT PROTEIN ES4"/>
    <property type="match status" value="1"/>
</dbReference>
<evidence type="ECO:0000256" key="1">
    <source>
        <dbReference type="ARBA" id="ARBA00022730"/>
    </source>
</evidence>
<accession>A0ABR2QXE7</accession>
<evidence type="ECO:0000313" key="6">
    <source>
        <dbReference type="EMBL" id="KAK9005368.1"/>
    </source>
</evidence>
<dbReference type="PANTHER" id="PTHR11581">
    <property type="entry name" value="30S/40S RIBOSOMAL PROTEIN S4"/>
    <property type="match status" value="1"/>
</dbReference>
<evidence type="ECO:0000256" key="2">
    <source>
        <dbReference type="ARBA" id="ARBA00022884"/>
    </source>
</evidence>
<dbReference type="Gene3D" id="3.10.290.10">
    <property type="entry name" value="RNA-binding S4 domain"/>
    <property type="match status" value="1"/>
</dbReference>